<proteinExistence type="predicted"/>
<dbReference type="PANTHER" id="PTHR22133:SF2">
    <property type="entry name" value="AT01821P-RELATED"/>
    <property type="match status" value="1"/>
</dbReference>
<dbReference type="AlphaFoldDB" id="A0A8K0JYT6"/>
<dbReference type="InterPro" id="IPR031973">
    <property type="entry name" value="Deltameth_res_prag01"/>
</dbReference>
<name>A0A8K0JYT6_LADFU</name>
<dbReference type="EMBL" id="KZ308201">
    <property type="protein sequence ID" value="KAG8224579.1"/>
    <property type="molecule type" value="Genomic_DNA"/>
</dbReference>
<feature type="transmembrane region" description="Helical" evidence="1">
    <location>
        <begin position="106"/>
        <end position="126"/>
    </location>
</feature>
<dbReference type="Pfam" id="PF16020">
    <property type="entry name" value="Deltameth_res"/>
    <property type="match status" value="1"/>
</dbReference>
<evidence type="ECO:0000256" key="1">
    <source>
        <dbReference type="SAM" id="Phobius"/>
    </source>
</evidence>
<evidence type="ECO:0000313" key="3">
    <source>
        <dbReference type="EMBL" id="KAG8224579.1"/>
    </source>
</evidence>
<reference evidence="3" key="2">
    <citation type="submission" date="2017-10" db="EMBL/GenBank/DDBJ databases">
        <title>Ladona fulva Genome sequencing and assembly.</title>
        <authorList>
            <person name="Murali S."/>
            <person name="Richards S."/>
            <person name="Bandaranaike D."/>
            <person name="Bellair M."/>
            <person name="Blankenburg K."/>
            <person name="Chao H."/>
            <person name="Dinh H."/>
            <person name="Doddapaneni H."/>
            <person name="Dugan-Rocha S."/>
            <person name="Elkadiri S."/>
            <person name="Gnanaolivu R."/>
            <person name="Hernandez B."/>
            <person name="Skinner E."/>
            <person name="Javaid M."/>
            <person name="Lee S."/>
            <person name="Li M."/>
            <person name="Ming W."/>
            <person name="Munidasa M."/>
            <person name="Muniz J."/>
            <person name="Nguyen L."/>
            <person name="Hughes D."/>
            <person name="Osuji N."/>
            <person name="Pu L.-L."/>
            <person name="Puazo M."/>
            <person name="Qu C."/>
            <person name="Quiroz J."/>
            <person name="Raj R."/>
            <person name="Weissenberger G."/>
            <person name="Xin Y."/>
            <person name="Zou X."/>
            <person name="Han Y."/>
            <person name="Worley K."/>
            <person name="Muzny D."/>
            <person name="Gibbs R."/>
        </authorList>
    </citation>
    <scope>NUCLEOTIDE SEQUENCE</scope>
    <source>
        <strain evidence="3">Sampled in the wild</strain>
    </source>
</reference>
<protein>
    <recommendedName>
        <fullName evidence="2">Deltamethrin resistance protein prag01 domain-containing protein</fullName>
    </recommendedName>
</protein>
<dbReference type="OrthoDB" id="9981889at2759"/>
<keyword evidence="1" id="KW-0472">Membrane</keyword>
<evidence type="ECO:0000313" key="4">
    <source>
        <dbReference type="Proteomes" id="UP000792457"/>
    </source>
</evidence>
<sequence>MRVQCRPIDFASKRNKRKLQQWNCGPISTSICELGQGRLFLRQKTVMMLTRAVQPTLRRVLGASSGARSYHPPADFKEVTYNDMPVPQGSWQAQYDANQRKYNMRLIFGVSFLVGTLIVSKASGLFEFNWAPKMKNK</sequence>
<dbReference type="Proteomes" id="UP000792457">
    <property type="component" value="Unassembled WGS sequence"/>
</dbReference>
<reference evidence="3" key="1">
    <citation type="submission" date="2013-04" db="EMBL/GenBank/DDBJ databases">
        <authorList>
            <person name="Qu J."/>
            <person name="Murali S.C."/>
            <person name="Bandaranaike D."/>
            <person name="Bellair M."/>
            <person name="Blankenburg K."/>
            <person name="Chao H."/>
            <person name="Dinh H."/>
            <person name="Doddapaneni H."/>
            <person name="Downs B."/>
            <person name="Dugan-Rocha S."/>
            <person name="Elkadiri S."/>
            <person name="Gnanaolivu R.D."/>
            <person name="Hernandez B."/>
            <person name="Javaid M."/>
            <person name="Jayaseelan J.C."/>
            <person name="Lee S."/>
            <person name="Li M."/>
            <person name="Ming W."/>
            <person name="Munidasa M."/>
            <person name="Muniz J."/>
            <person name="Nguyen L."/>
            <person name="Ongeri F."/>
            <person name="Osuji N."/>
            <person name="Pu L.-L."/>
            <person name="Puazo M."/>
            <person name="Qu C."/>
            <person name="Quiroz J."/>
            <person name="Raj R."/>
            <person name="Weissenberger G."/>
            <person name="Xin Y."/>
            <person name="Zou X."/>
            <person name="Han Y."/>
            <person name="Richards S."/>
            <person name="Worley K."/>
            <person name="Muzny D."/>
            <person name="Gibbs R."/>
        </authorList>
    </citation>
    <scope>NUCLEOTIDE SEQUENCE</scope>
    <source>
        <strain evidence="3">Sampled in the wild</strain>
    </source>
</reference>
<dbReference type="PANTHER" id="PTHR22133">
    <property type="entry name" value="AT01821P-RELATED"/>
    <property type="match status" value="1"/>
</dbReference>
<keyword evidence="4" id="KW-1185">Reference proteome</keyword>
<evidence type="ECO:0000259" key="2">
    <source>
        <dbReference type="Pfam" id="PF16020"/>
    </source>
</evidence>
<accession>A0A8K0JYT6</accession>
<comment type="caution">
    <text evidence="3">The sequence shown here is derived from an EMBL/GenBank/DDBJ whole genome shotgun (WGS) entry which is preliminary data.</text>
</comment>
<organism evidence="3 4">
    <name type="scientific">Ladona fulva</name>
    <name type="common">Scarce chaser dragonfly</name>
    <name type="synonym">Libellula fulva</name>
    <dbReference type="NCBI Taxonomy" id="123851"/>
    <lineage>
        <taxon>Eukaryota</taxon>
        <taxon>Metazoa</taxon>
        <taxon>Ecdysozoa</taxon>
        <taxon>Arthropoda</taxon>
        <taxon>Hexapoda</taxon>
        <taxon>Insecta</taxon>
        <taxon>Pterygota</taxon>
        <taxon>Palaeoptera</taxon>
        <taxon>Odonata</taxon>
        <taxon>Epiprocta</taxon>
        <taxon>Anisoptera</taxon>
        <taxon>Libelluloidea</taxon>
        <taxon>Libellulidae</taxon>
        <taxon>Ladona</taxon>
    </lineage>
</organism>
<keyword evidence="1" id="KW-1133">Transmembrane helix</keyword>
<gene>
    <name evidence="3" type="ORF">J437_LFUL003098</name>
</gene>
<feature type="domain" description="Deltamethrin resistance protein prag01" evidence="2">
    <location>
        <begin position="82"/>
        <end position="132"/>
    </location>
</feature>
<keyword evidence="1" id="KW-0812">Transmembrane</keyword>